<gene>
    <name evidence="2" type="ORF">NRB20_35430</name>
</gene>
<dbReference type="PROSITE" id="PS50943">
    <property type="entry name" value="HTH_CROC1"/>
    <property type="match status" value="1"/>
</dbReference>
<dbReference type="InterPro" id="IPR010982">
    <property type="entry name" value="Lambda_DNA-bd_dom_sf"/>
</dbReference>
<evidence type="ECO:0000313" key="2">
    <source>
        <dbReference type="EMBL" id="MQY20438.1"/>
    </source>
</evidence>
<dbReference type="GO" id="GO:0003677">
    <property type="term" value="F:DNA binding"/>
    <property type="evidence" value="ECO:0007669"/>
    <property type="project" value="InterPro"/>
</dbReference>
<evidence type="ECO:0000313" key="3">
    <source>
        <dbReference type="Proteomes" id="UP000438448"/>
    </source>
</evidence>
<proteinExistence type="predicted"/>
<dbReference type="SUPFAM" id="SSF47413">
    <property type="entry name" value="lambda repressor-like DNA-binding domains"/>
    <property type="match status" value="1"/>
</dbReference>
<dbReference type="EMBL" id="WEGK01000007">
    <property type="protein sequence ID" value="MQY20438.1"/>
    <property type="molecule type" value="Genomic_DNA"/>
</dbReference>
<dbReference type="Proteomes" id="UP000438448">
    <property type="component" value="Unassembled WGS sequence"/>
</dbReference>
<name>A0A7K0D3Z3_9NOCA</name>
<dbReference type="InterPro" id="IPR001387">
    <property type="entry name" value="Cro/C1-type_HTH"/>
</dbReference>
<organism evidence="2 3">
    <name type="scientific">Nocardia macrotermitis</name>
    <dbReference type="NCBI Taxonomy" id="2585198"/>
    <lineage>
        <taxon>Bacteria</taxon>
        <taxon>Bacillati</taxon>
        <taxon>Actinomycetota</taxon>
        <taxon>Actinomycetes</taxon>
        <taxon>Mycobacteriales</taxon>
        <taxon>Nocardiaceae</taxon>
        <taxon>Nocardia</taxon>
    </lineage>
</organism>
<dbReference type="CDD" id="cd00093">
    <property type="entry name" value="HTH_XRE"/>
    <property type="match status" value="1"/>
</dbReference>
<reference evidence="2 3" key="1">
    <citation type="submission" date="2019-10" db="EMBL/GenBank/DDBJ databases">
        <title>Nocardia macrotermitis sp. nov. and Nocardia aurantia sp. nov., isolated from the gut of fungus growing-termite Macrotermes natalensis.</title>
        <authorList>
            <person name="Benndorf R."/>
            <person name="Schwitalla J."/>
            <person name="Martin K."/>
            <person name="De Beer W."/>
            <person name="Kaster A.-K."/>
            <person name="Vollmers J."/>
            <person name="Poulsen M."/>
            <person name="Beemelmanns C."/>
        </authorList>
    </citation>
    <scope>NUCLEOTIDE SEQUENCE [LARGE SCALE GENOMIC DNA]</scope>
    <source>
        <strain evidence="2 3">RB20</strain>
    </source>
</reference>
<dbReference type="OrthoDB" id="4285266at2"/>
<dbReference type="AlphaFoldDB" id="A0A7K0D3Z3"/>
<sequence length="282" mass="31992">MATPTIQRRRLGLALKQAREAAGKTQEEAAEMIDAAASKISRMEIGQSGIRLTDLGILMNFYGVAAEEIEAMKELARAGRQRGRWSGHPTVASWFRQYIELEEDASEIRWYQHEVVPGILQVEPYIRAMFGNGDVQVALREEVEGHVEVRLGRRALLDRSGKTIRVILSESALRRTFGDAQVMREQLRYLAEVAQFETVMLQVLPFDARSVGDAWAHFVMLRFDEDATSDVVYLEGYTTADYIDRPESVRAYSQLWDRLQAAALGPVESRDLILRIAEEMKD</sequence>
<dbReference type="InterPro" id="IPR043917">
    <property type="entry name" value="DUF5753"/>
</dbReference>
<dbReference type="Gene3D" id="1.10.260.40">
    <property type="entry name" value="lambda repressor-like DNA-binding domains"/>
    <property type="match status" value="1"/>
</dbReference>
<dbReference type="Pfam" id="PF19054">
    <property type="entry name" value="DUF5753"/>
    <property type="match status" value="1"/>
</dbReference>
<comment type="caution">
    <text evidence="2">The sequence shown here is derived from an EMBL/GenBank/DDBJ whole genome shotgun (WGS) entry which is preliminary data.</text>
</comment>
<keyword evidence="3" id="KW-1185">Reference proteome</keyword>
<feature type="domain" description="HTH cro/C1-type" evidence="1">
    <location>
        <begin position="15"/>
        <end position="69"/>
    </location>
</feature>
<dbReference type="RefSeq" id="WP_153411218.1">
    <property type="nucleotide sequence ID" value="NZ_WEGK01000007.1"/>
</dbReference>
<dbReference type="Pfam" id="PF13560">
    <property type="entry name" value="HTH_31"/>
    <property type="match status" value="1"/>
</dbReference>
<dbReference type="SMART" id="SM00530">
    <property type="entry name" value="HTH_XRE"/>
    <property type="match status" value="1"/>
</dbReference>
<protein>
    <recommendedName>
        <fullName evidence="1">HTH cro/C1-type domain-containing protein</fullName>
    </recommendedName>
</protein>
<accession>A0A7K0D3Z3</accession>
<evidence type="ECO:0000259" key="1">
    <source>
        <dbReference type="PROSITE" id="PS50943"/>
    </source>
</evidence>